<dbReference type="EMBL" id="QXDL01000061">
    <property type="protein sequence ID" value="RIH85273.1"/>
    <property type="molecule type" value="Genomic_DNA"/>
</dbReference>
<evidence type="ECO:0000313" key="3">
    <source>
        <dbReference type="Proteomes" id="UP000265715"/>
    </source>
</evidence>
<dbReference type="InterPro" id="IPR003018">
    <property type="entry name" value="GAF"/>
</dbReference>
<keyword evidence="3" id="KW-1185">Reference proteome</keyword>
<dbReference type="SMART" id="SM00065">
    <property type="entry name" value="GAF"/>
    <property type="match status" value="3"/>
</dbReference>
<dbReference type="InterPro" id="IPR052020">
    <property type="entry name" value="Cyclic_di-GMP/3'3'-cGAMP_PDE"/>
</dbReference>
<dbReference type="PROSITE" id="PS51832">
    <property type="entry name" value="HD_GYP"/>
    <property type="match status" value="1"/>
</dbReference>
<feature type="domain" description="HD-GYP" evidence="1">
    <location>
        <begin position="503"/>
        <end position="692"/>
    </location>
</feature>
<dbReference type="Pfam" id="PF13487">
    <property type="entry name" value="HD_5"/>
    <property type="match status" value="1"/>
</dbReference>
<accession>A0A399EP19</accession>
<dbReference type="InterPro" id="IPR037522">
    <property type="entry name" value="HD_GYP_dom"/>
</dbReference>
<dbReference type="GO" id="GO:0071111">
    <property type="term" value="F:cyclic-guanylate-specific phosphodiesterase activity"/>
    <property type="evidence" value="ECO:0007669"/>
    <property type="project" value="UniProtKB-EC"/>
</dbReference>
<comment type="caution">
    <text evidence="2">The sequence shown here is derived from an EMBL/GenBank/DDBJ whole genome shotgun (WGS) entry which is preliminary data.</text>
</comment>
<dbReference type="InterPro" id="IPR003607">
    <property type="entry name" value="HD/PDEase_dom"/>
</dbReference>
<proteinExistence type="predicted"/>
<dbReference type="SUPFAM" id="SSF109604">
    <property type="entry name" value="HD-domain/PDEase-like"/>
    <property type="match status" value="1"/>
</dbReference>
<dbReference type="PANTHER" id="PTHR45228">
    <property type="entry name" value="CYCLIC DI-GMP PHOSPHODIESTERASE TM_0186-RELATED"/>
    <property type="match status" value="1"/>
</dbReference>
<reference evidence="2 3" key="1">
    <citation type="submission" date="2018-08" db="EMBL/GenBank/DDBJ databases">
        <title>Meiothermus terrae DSM 26712 genome sequencing project.</title>
        <authorList>
            <person name="Da Costa M.S."/>
            <person name="Albuquerque L."/>
            <person name="Raposo P."/>
            <person name="Froufe H.J.C."/>
            <person name="Barroso C.S."/>
            <person name="Egas C."/>
        </authorList>
    </citation>
    <scope>NUCLEOTIDE SEQUENCE [LARGE SCALE GENOMIC DNA]</scope>
    <source>
        <strain evidence="2 3">DSM 26712</strain>
    </source>
</reference>
<dbReference type="Gene3D" id="1.10.3210.10">
    <property type="entry name" value="Hypothetical protein af1432"/>
    <property type="match status" value="1"/>
</dbReference>
<dbReference type="EC" id="3.1.4.52" evidence="2"/>
<organism evidence="2 3">
    <name type="scientific">Calidithermus terrae</name>
    <dbReference type="NCBI Taxonomy" id="1408545"/>
    <lineage>
        <taxon>Bacteria</taxon>
        <taxon>Thermotogati</taxon>
        <taxon>Deinococcota</taxon>
        <taxon>Deinococci</taxon>
        <taxon>Thermales</taxon>
        <taxon>Thermaceae</taxon>
        <taxon>Calidithermus</taxon>
    </lineage>
</organism>
<keyword evidence="2" id="KW-0378">Hydrolase</keyword>
<dbReference type="PANTHER" id="PTHR45228:SF8">
    <property type="entry name" value="TWO-COMPONENT RESPONSE REGULATOR-RELATED"/>
    <property type="match status" value="1"/>
</dbReference>
<dbReference type="SUPFAM" id="SSF55781">
    <property type="entry name" value="GAF domain-like"/>
    <property type="match status" value="3"/>
</dbReference>
<name>A0A399EP19_9DEIN</name>
<dbReference type="Pfam" id="PF13185">
    <property type="entry name" value="GAF_2"/>
    <property type="match status" value="2"/>
</dbReference>
<evidence type="ECO:0000313" key="2">
    <source>
        <dbReference type="EMBL" id="RIH85273.1"/>
    </source>
</evidence>
<dbReference type="Proteomes" id="UP000265715">
    <property type="component" value="Unassembled WGS sequence"/>
</dbReference>
<dbReference type="InterPro" id="IPR006675">
    <property type="entry name" value="HDIG_dom"/>
</dbReference>
<evidence type="ECO:0000259" key="1">
    <source>
        <dbReference type="PROSITE" id="PS51832"/>
    </source>
</evidence>
<dbReference type="CDD" id="cd00077">
    <property type="entry name" value="HDc"/>
    <property type="match status" value="1"/>
</dbReference>
<dbReference type="Pfam" id="PF01590">
    <property type="entry name" value="GAF"/>
    <property type="match status" value="1"/>
</dbReference>
<dbReference type="AlphaFoldDB" id="A0A399EP19"/>
<dbReference type="SMART" id="SM00471">
    <property type="entry name" value="HDc"/>
    <property type="match status" value="1"/>
</dbReference>
<dbReference type="Gene3D" id="3.30.450.40">
    <property type="match status" value="2"/>
</dbReference>
<sequence length="692" mass="74892">MAAAAVLARLLEATPRDVGEEQHLLALEALASVPPGDLQGLAAALARSLGARMALVGRLIDAEHVEAFAVHGGEPFVYSLAGTPCADVLRGGFCEHADGVARCFPEDLFLQDWGAEAYLGRPLRARSGRVLGLLVALHDAPLPAGEAPYRQRLFEAYARRAESELEYLNQTARLEAASRAYRLLRPAQSAGEVHRLVVEAALRETGASTANLFLYDEAHDGLELAVSLGEGVPQSPRPRLPRGQGPAWGVFELGQTVYVPDASQDRRAGFTADQRAPAAYLGVPLSDHTGRVHGVLSLDTAATGENFNQEDRFFVEALAEAAGAAIARLNALELARSEARRFQQLARFSAQLSRTPDPEAAIRHALQTLLDLTGMETGLFAALDGALTPMIWAGRYSAKLPRLAKTYPFGSGKGLMEQALVRGEIVHVADYATFPGALPVFLKSGLKSAVAIPLRPRGQAYGVLALGTSGHTVHLSEELRDLLAGVARQVEGVLERHAFVAELERTREEALRSLGLALEYRDLETAGHTDRVTALALRLGERLGLGEAELANLRWGAYLHDLGKLAIPDAILQKPGKLTPEEWERMKAHATLGELMARQLGFLPAPTLGVIRHHHERWDGTGYPDGLKGEAIPLLARLFALADVYDALTSARPYKQPWSREAALAEIRVQAGRQFDPEIVRVFLATFEDSSR</sequence>
<protein>
    <submittedName>
        <fullName evidence="2">Cyclic di-GMP phosphodiesterase response regulator RpfG</fullName>
        <ecNumber evidence="2">3.1.4.52</ecNumber>
    </submittedName>
</protein>
<gene>
    <name evidence="2" type="primary">rpfG_9</name>
    <name evidence="2" type="ORF">Mterra_01762</name>
</gene>
<dbReference type="InterPro" id="IPR029016">
    <property type="entry name" value="GAF-like_dom_sf"/>
</dbReference>
<dbReference type="NCBIfam" id="TIGR00277">
    <property type="entry name" value="HDIG"/>
    <property type="match status" value="1"/>
</dbReference>